<evidence type="ECO:0000313" key="1">
    <source>
        <dbReference type="EMBL" id="GAT35183.1"/>
    </source>
</evidence>
<name>A0A146GDE5_TERSA</name>
<sequence>MKKKSPSKLACALNSCQVKRGQIALAWLGQAGFLLKSPGGVVLALDPYLSNSCAAIGRSIGVDMERRFPSLLNPEELSGCDALMFTHSHQDHVDPETIQPYLRAGGRGPFIAPHEAADRLRALGAKDICLIWPNHCVEIGDFAVKATFAIPLGGDDLTHVGYLIEVQNGPRIYFTGDTDYNEILSLSVAPYRPDIMVTVINPAFRNLSPADAARLARAIGPRTVIPCHHDLFPDNSLPARLLRTNLVQAGMPNAFCEPPRGEIQLYQRQNGPRGLALKGERS</sequence>
<dbReference type="STRING" id="690879.TSACC_3247"/>
<dbReference type="EMBL" id="BDCO01000003">
    <property type="protein sequence ID" value="GAT35183.1"/>
    <property type="molecule type" value="Genomic_DNA"/>
</dbReference>
<organism evidence="1 2">
    <name type="scientific">Terrimicrobium sacchariphilum</name>
    <dbReference type="NCBI Taxonomy" id="690879"/>
    <lineage>
        <taxon>Bacteria</taxon>
        <taxon>Pseudomonadati</taxon>
        <taxon>Verrucomicrobiota</taxon>
        <taxon>Terrimicrobiia</taxon>
        <taxon>Terrimicrobiales</taxon>
        <taxon>Terrimicrobiaceae</taxon>
        <taxon>Terrimicrobium</taxon>
    </lineage>
</organism>
<accession>A0A146GDE5</accession>
<proteinExistence type="predicted"/>
<dbReference type="Proteomes" id="UP000076023">
    <property type="component" value="Unassembled WGS sequence"/>
</dbReference>
<reference evidence="2" key="1">
    <citation type="journal article" date="2017" name="Genome Announc.">
        <title>Draft Genome Sequence of Terrimicrobium sacchariphilum NM-5T, a Facultative Anaerobic Soil Bacterium of the Class Spartobacteria.</title>
        <authorList>
            <person name="Qiu Y.L."/>
            <person name="Tourlousse D.M."/>
            <person name="Matsuura N."/>
            <person name="Ohashi A."/>
            <person name="Sekiguchi Y."/>
        </authorList>
    </citation>
    <scope>NUCLEOTIDE SEQUENCE [LARGE SCALE GENOMIC DNA]</scope>
    <source>
        <strain evidence="2">NM-5</strain>
    </source>
</reference>
<dbReference type="PANTHER" id="PTHR43546:SF3">
    <property type="entry name" value="UPF0173 METAL-DEPENDENT HYDROLASE MJ1163"/>
    <property type="match status" value="1"/>
</dbReference>
<dbReference type="Gene3D" id="3.60.15.10">
    <property type="entry name" value="Ribonuclease Z/Hydroxyacylglutathione hydrolase-like"/>
    <property type="match status" value="1"/>
</dbReference>
<dbReference type="OrthoDB" id="9800061at2"/>
<dbReference type="SUPFAM" id="SSF56281">
    <property type="entry name" value="Metallo-hydrolase/oxidoreductase"/>
    <property type="match status" value="1"/>
</dbReference>
<dbReference type="InParanoid" id="A0A146GDE5"/>
<dbReference type="PANTHER" id="PTHR43546">
    <property type="entry name" value="UPF0173 METAL-DEPENDENT HYDROLASE MJ1163-RELATED"/>
    <property type="match status" value="1"/>
</dbReference>
<dbReference type="InterPro" id="IPR050114">
    <property type="entry name" value="UPF0173_UPF0282_UlaG_hydrolase"/>
</dbReference>
<dbReference type="InterPro" id="IPR036866">
    <property type="entry name" value="RibonucZ/Hydroxyglut_hydro"/>
</dbReference>
<dbReference type="AlphaFoldDB" id="A0A146GDE5"/>
<keyword evidence="2" id="KW-1185">Reference proteome</keyword>
<dbReference type="FunCoup" id="A0A146GDE5">
    <property type="interactions" value="31"/>
</dbReference>
<protein>
    <submittedName>
        <fullName evidence="1">L-ascorbate 6-phosphate lactonase</fullName>
    </submittedName>
</protein>
<comment type="caution">
    <text evidence="1">The sequence shown here is derived from an EMBL/GenBank/DDBJ whole genome shotgun (WGS) entry which is preliminary data.</text>
</comment>
<dbReference type="RefSeq" id="WP_075081018.1">
    <property type="nucleotide sequence ID" value="NZ_BDCO01000003.1"/>
</dbReference>
<evidence type="ECO:0000313" key="2">
    <source>
        <dbReference type="Proteomes" id="UP000076023"/>
    </source>
</evidence>
<gene>
    <name evidence="1" type="ORF">TSACC_3247</name>
</gene>
<dbReference type="Pfam" id="PF13483">
    <property type="entry name" value="Lactamase_B_3"/>
    <property type="match status" value="1"/>
</dbReference>